<sequence length="129" mass="13856">MEDEEFYHLMIQDLDRLERVHHHIEPPPPPEDIPHSHPHTTTRRRRLSAVLSERTIHSPWVSGIRTALGDAVRAGIEAVAQRVISSRVGDVGVGVGVLSLPPAGAAGVGGRKAPEFEGTGRVVGLGMGL</sequence>
<evidence type="ECO:0000313" key="3">
    <source>
        <dbReference type="Proteomes" id="UP001239445"/>
    </source>
</evidence>
<feature type="region of interest" description="Disordered" evidence="1">
    <location>
        <begin position="23"/>
        <end position="42"/>
    </location>
</feature>
<reference evidence="2" key="1">
    <citation type="submission" date="2023-06" db="EMBL/GenBank/DDBJ databases">
        <title>Genome-scale phylogeny and comparative genomics of the fungal order Sordariales.</title>
        <authorList>
            <consortium name="Lawrence Berkeley National Laboratory"/>
            <person name="Hensen N."/>
            <person name="Bonometti L."/>
            <person name="Westerberg I."/>
            <person name="Brannstrom I.O."/>
            <person name="Guillou S."/>
            <person name="Cros-Aarteil S."/>
            <person name="Calhoun S."/>
            <person name="Haridas S."/>
            <person name="Kuo A."/>
            <person name="Mondo S."/>
            <person name="Pangilinan J."/>
            <person name="Riley R."/>
            <person name="Labutti K."/>
            <person name="Andreopoulos B."/>
            <person name="Lipzen A."/>
            <person name="Chen C."/>
            <person name="Yanf M."/>
            <person name="Daum C."/>
            <person name="Ng V."/>
            <person name="Clum A."/>
            <person name="Steindorff A."/>
            <person name="Ohm R."/>
            <person name="Martin F."/>
            <person name="Silar P."/>
            <person name="Natvig D."/>
            <person name="Lalanne C."/>
            <person name="Gautier V."/>
            <person name="Ament-Velasquez S.L."/>
            <person name="Kruys A."/>
            <person name="Hutchinson M.I."/>
            <person name="Powell A.J."/>
            <person name="Barry K."/>
            <person name="Miller A.N."/>
            <person name="Grigoriev I.V."/>
            <person name="Debuchy R."/>
            <person name="Gladieux P."/>
            <person name="Thoren M.H."/>
            <person name="Johannesson H."/>
        </authorList>
    </citation>
    <scope>NUCLEOTIDE SEQUENCE</scope>
    <source>
        <strain evidence="2">PSN4</strain>
    </source>
</reference>
<dbReference type="Proteomes" id="UP001239445">
    <property type="component" value="Unassembled WGS sequence"/>
</dbReference>
<evidence type="ECO:0000256" key="1">
    <source>
        <dbReference type="SAM" id="MobiDB-lite"/>
    </source>
</evidence>
<proteinExistence type="predicted"/>
<evidence type="ECO:0000313" key="2">
    <source>
        <dbReference type="EMBL" id="KAK1756467.1"/>
    </source>
</evidence>
<keyword evidence="3" id="KW-1185">Reference proteome</keyword>
<dbReference type="AlphaFoldDB" id="A0AAJ0BEE5"/>
<accession>A0AAJ0BEE5</accession>
<comment type="caution">
    <text evidence="2">The sequence shown here is derived from an EMBL/GenBank/DDBJ whole genome shotgun (WGS) entry which is preliminary data.</text>
</comment>
<gene>
    <name evidence="2" type="ORF">QBC47DRAFT_401369</name>
</gene>
<dbReference type="EMBL" id="MU839832">
    <property type="protein sequence ID" value="KAK1756467.1"/>
    <property type="molecule type" value="Genomic_DNA"/>
</dbReference>
<protein>
    <submittedName>
        <fullName evidence="2">Uncharacterized protein</fullName>
    </submittedName>
</protein>
<name>A0AAJ0BEE5_9PEZI</name>
<organism evidence="2 3">
    <name type="scientific">Echria macrotheca</name>
    <dbReference type="NCBI Taxonomy" id="438768"/>
    <lineage>
        <taxon>Eukaryota</taxon>
        <taxon>Fungi</taxon>
        <taxon>Dikarya</taxon>
        <taxon>Ascomycota</taxon>
        <taxon>Pezizomycotina</taxon>
        <taxon>Sordariomycetes</taxon>
        <taxon>Sordariomycetidae</taxon>
        <taxon>Sordariales</taxon>
        <taxon>Schizotheciaceae</taxon>
        <taxon>Echria</taxon>
    </lineage>
</organism>